<dbReference type="RefSeq" id="XP_002294372.1">
    <property type="nucleotide sequence ID" value="XM_002294336.1"/>
</dbReference>
<gene>
    <name evidence="2" type="ORF">THAPSDRAFT_25254</name>
</gene>
<organism evidence="2 3">
    <name type="scientific">Thalassiosira pseudonana</name>
    <name type="common">Marine diatom</name>
    <name type="synonym">Cyclotella nana</name>
    <dbReference type="NCBI Taxonomy" id="35128"/>
    <lineage>
        <taxon>Eukaryota</taxon>
        <taxon>Sar</taxon>
        <taxon>Stramenopiles</taxon>
        <taxon>Ochrophyta</taxon>
        <taxon>Bacillariophyta</taxon>
        <taxon>Coscinodiscophyceae</taxon>
        <taxon>Thalassiosirophycidae</taxon>
        <taxon>Thalassiosirales</taxon>
        <taxon>Thalassiosiraceae</taxon>
        <taxon>Thalassiosira</taxon>
    </lineage>
</organism>
<keyword evidence="1" id="KW-0472">Membrane</keyword>
<dbReference type="GeneID" id="7442108"/>
<accession>B8CE44</accession>
<dbReference type="OMA" id="VIMCVEL"/>
<evidence type="ECO:0000313" key="3">
    <source>
        <dbReference type="Proteomes" id="UP000001449"/>
    </source>
</evidence>
<dbReference type="GO" id="GO:0005975">
    <property type="term" value="P:carbohydrate metabolic process"/>
    <property type="evidence" value="ECO:0007669"/>
    <property type="project" value="InterPro"/>
</dbReference>
<evidence type="ECO:0000256" key="1">
    <source>
        <dbReference type="SAM" id="Phobius"/>
    </source>
</evidence>
<dbReference type="HOGENOM" id="CLU_554935_0_0_1"/>
<feature type="transmembrane region" description="Helical" evidence="1">
    <location>
        <begin position="388"/>
        <end position="409"/>
    </location>
</feature>
<name>B8CE44_THAPS</name>
<reference evidence="2 3" key="1">
    <citation type="journal article" date="2004" name="Science">
        <title>The genome of the diatom Thalassiosira pseudonana: ecology, evolution, and metabolism.</title>
        <authorList>
            <person name="Armbrust E.V."/>
            <person name="Berges J.A."/>
            <person name="Bowler C."/>
            <person name="Green B.R."/>
            <person name="Martinez D."/>
            <person name="Putnam N.H."/>
            <person name="Zhou S."/>
            <person name="Allen A.E."/>
            <person name="Apt K.E."/>
            <person name="Bechner M."/>
            <person name="Brzezinski M.A."/>
            <person name="Chaal B.K."/>
            <person name="Chiovitti A."/>
            <person name="Davis A.K."/>
            <person name="Demarest M.S."/>
            <person name="Detter J.C."/>
            <person name="Glavina T."/>
            <person name="Goodstein D."/>
            <person name="Hadi M.Z."/>
            <person name="Hellsten U."/>
            <person name="Hildebrand M."/>
            <person name="Jenkins B.D."/>
            <person name="Jurka J."/>
            <person name="Kapitonov V.V."/>
            <person name="Kroger N."/>
            <person name="Lau W.W."/>
            <person name="Lane T.W."/>
            <person name="Larimer F.W."/>
            <person name="Lippmeier J.C."/>
            <person name="Lucas S."/>
            <person name="Medina M."/>
            <person name="Montsant A."/>
            <person name="Obornik M."/>
            <person name="Parker M.S."/>
            <person name="Palenik B."/>
            <person name="Pazour G.J."/>
            <person name="Richardson P.M."/>
            <person name="Rynearson T.A."/>
            <person name="Saito M.A."/>
            <person name="Schwartz D.C."/>
            <person name="Thamatrakoln K."/>
            <person name="Valentin K."/>
            <person name="Vardi A."/>
            <person name="Wilkerson F.P."/>
            <person name="Rokhsar D.S."/>
        </authorList>
    </citation>
    <scope>NUCLEOTIDE SEQUENCE [LARGE SCALE GENOMIC DNA]</scope>
    <source>
        <strain evidence="2 3">CCMP1335</strain>
    </source>
</reference>
<sequence length="492" mass="55426">MFYTKLQQWHGYLHRQTISKCIESTDDVPNGEQHTYYPCLIARHPWETEIDTISPLWEAALKNVTTIVKDAGWIPSFDVSDAVKTSFDYPGDQLYESFLYLQQCLSETQSTDSTEDETKQQSTSHDNIQSACPFAMIDIGFTSALTKSDVDLQQIRQILIDKNYIAHPSWEEIELYKQRIYTSKNMLRRLWDEEKGTFFNRIVNFELNENGTYSSNYTTPLEVPIGYNFMALWEQLSNATMIERMSSHMLQRSGEYSYSCGDYPLWSVGGCGQAFDTGVGPSPPILPLLNYRVSRGLKRNQDVGLGQYIGTSTLNMICGLPNSDESGYINCSHNLLFSTAFNASTHLPLGKDACGLTSTLSAAIVLDLITPDKTFRYESEPPISSSSVIILIAVEMVLAFGVGVVCLVLSLSLMRRANADEEGDGFFQIVPEEEPTALDLYQQEENNSPESFELSNGIEEVGIWTWSSGMLSRLNPMNMFGGRHETNQDEHR</sequence>
<protein>
    <submittedName>
        <fullName evidence="2">Uncharacterized protein</fullName>
    </submittedName>
</protein>
<dbReference type="KEGG" id="tps:THAPSDRAFT_25254"/>
<reference evidence="2 3" key="2">
    <citation type="journal article" date="2008" name="Nature">
        <title>The Phaeodactylum genome reveals the evolutionary history of diatom genomes.</title>
        <authorList>
            <person name="Bowler C."/>
            <person name="Allen A.E."/>
            <person name="Badger J.H."/>
            <person name="Grimwood J."/>
            <person name="Jabbari K."/>
            <person name="Kuo A."/>
            <person name="Maheswari U."/>
            <person name="Martens C."/>
            <person name="Maumus F."/>
            <person name="Otillar R.P."/>
            <person name="Rayko E."/>
            <person name="Salamov A."/>
            <person name="Vandepoele K."/>
            <person name="Beszteri B."/>
            <person name="Gruber A."/>
            <person name="Heijde M."/>
            <person name="Katinka M."/>
            <person name="Mock T."/>
            <person name="Valentin K."/>
            <person name="Verret F."/>
            <person name="Berges J.A."/>
            <person name="Brownlee C."/>
            <person name="Cadoret J.P."/>
            <person name="Chiovitti A."/>
            <person name="Choi C.J."/>
            <person name="Coesel S."/>
            <person name="De Martino A."/>
            <person name="Detter J.C."/>
            <person name="Durkin C."/>
            <person name="Falciatore A."/>
            <person name="Fournet J."/>
            <person name="Haruta M."/>
            <person name="Huysman M.J."/>
            <person name="Jenkins B.D."/>
            <person name="Jiroutova K."/>
            <person name="Jorgensen R.E."/>
            <person name="Joubert Y."/>
            <person name="Kaplan A."/>
            <person name="Kroger N."/>
            <person name="Kroth P.G."/>
            <person name="La Roche J."/>
            <person name="Lindquist E."/>
            <person name="Lommer M."/>
            <person name="Martin-Jezequel V."/>
            <person name="Lopez P.J."/>
            <person name="Lucas S."/>
            <person name="Mangogna M."/>
            <person name="McGinnis K."/>
            <person name="Medlin L.K."/>
            <person name="Montsant A."/>
            <person name="Oudot-Le Secq M.P."/>
            <person name="Napoli C."/>
            <person name="Obornik M."/>
            <person name="Parker M.S."/>
            <person name="Petit J.L."/>
            <person name="Porcel B.M."/>
            <person name="Poulsen N."/>
            <person name="Robison M."/>
            <person name="Rychlewski L."/>
            <person name="Rynearson T.A."/>
            <person name="Schmutz J."/>
            <person name="Shapiro H."/>
            <person name="Siaut M."/>
            <person name="Stanley M."/>
            <person name="Sussman M.R."/>
            <person name="Taylor A.R."/>
            <person name="Vardi A."/>
            <person name="von Dassow P."/>
            <person name="Vyverman W."/>
            <person name="Willis A."/>
            <person name="Wyrwicz L.S."/>
            <person name="Rokhsar D.S."/>
            <person name="Weissenbach J."/>
            <person name="Armbrust E.V."/>
            <person name="Green B.R."/>
            <person name="Van de Peer Y."/>
            <person name="Grigoriev I.V."/>
        </authorList>
    </citation>
    <scope>NUCLEOTIDE SEQUENCE [LARGE SCALE GENOMIC DNA]</scope>
    <source>
        <strain evidence="2 3">CCMP1335</strain>
    </source>
</reference>
<keyword evidence="1" id="KW-0812">Transmembrane</keyword>
<proteinExistence type="predicted"/>
<dbReference type="Proteomes" id="UP000001449">
    <property type="component" value="Chromosome 17"/>
</dbReference>
<dbReference type="PaxDb" id="35128-Thaps25254"/>
<dbReference type="AlphaFoldDB" id="B8CE44"/>
<evidence type="ECO:0000313" key="2">
    <source>
        <dbReference type="EMBL" id="EED88206.1"/>
    </source>
</evidence>
<dbReference type="eggNOG" id="ENOG502R9E4">
    <property type="taxonomic scope" value="Eukaryota"/>
</dbReference>
<dbReference type="InParanoid" id="B8CE44"/>
<dbReference type="Gene3D" id="1.50.10.10">
    <property type="match status" value="1"/>
</dbReference>
<keyword evidence="3" id="KW-1185">Reference proteome</keyword>
<dbReference type="EMBL" id="CM000651">
    <property type="protein sequence ID" value="EED88206.1"/>
    <property type="molecule type" value="Genomic_DNA"/>
</dbReference>
<keyword evidence="1" id="KW-1133">Transmembrane helix</keyword>
<dbReference type="InterPro" id="IPR012341">
    <property type="entry name" value="6hp_glycosidase-like_sf"/>
</dbReference>